<dbReference type="AlphaFoldDB" id="A0A9D2CQK3"/>
<dbReference type="SUPFAM" id="SSF90123">
    <property type="entry name" value="ABC transporter transmembrane region"/>
    <property type="match status" value="1"/>
</dbReference>
<feature type="domain" description="ABC transmembrane type-1" evidence="11">
    <location>
        <begin position="27"/>
        <end position="322"/>
    </location>
</feature>
<evidence type="ECO:0000256" key="3">
    <source>
        <dbReference type="ARBA" id="ARBA00022475"/>
    </source>
</evidence>
<reference evidence="12" key="2">
    <citation type="submission" date="2021-04" db="EMBL/GenBank/DDBJ databases">
        <authorList>
            <person name="Gilroy R."/>
        </authorList>
    </citation>
    <scope>NUCLEOTIDE SEQUENCE</scope>
    <source>
        <strain evidence="12">1345</strain>
    </source>
</reference>
<feature type="transmembrane region" description="Helical" evidence="9">
    <location>
        <begin position="155"/>
        <end position="174"/>
    </location>
</feature>
<organism evidence="12 13">
    <name type="scientific">Candidatus Borkfalkia excrementigallinarum</name>
    <dbReference type="NCBI Taxonomy" id="2838506"/>
    <lineage>
        <taxon>Bacteria</taxon>
        <taxon>Bacillati</taxon>
        <taxon>Bacillota</taxon>
        <taxon>Clostridia</taxon>
        <taxon>Christensenellales</taxon>
        <taxon>Christensenellaceae</taxon>
        <taxon>Candidatus Borkfalkia</taxon>
    </lineage>
</organism>
<dbReference type="FunFam" id="3.40.50.300:FF:000221">
    <property type="entry name" value="Multidrug ABC transporter ATP-binding protein"/>
    <property type="match status" value="1"/>
</dbReference>
<name>A0A9D2CQK3_9FIRM</name>
<dbReference type="InterPro" id="IPR027417">
    <property type="entry name" value="P-loop_NTPase"/>
</dbReference>
<feature type="transmembrane region" description="Helical" evidence="9">
    <location>
        <begin position="274"/>
        <end position="292"/>
    </location>
</feature>
<dbReference type="Gene3D" id="1.20.1560.10">
    <property type="entry name" value="ABC transporter type 1, transmembrane domain"/>
    <property type="match status" value="1"/>
</dbReference>
<evidence type="ECO:0000256" key="1">
    <source>
        <dbReference type="ARBA" id="ARBA00004651"/>
    </source>
</evidence>
<evidence type="ECO:0000313" key="13">
    <source>
        <dbReference type="Proteomes" id="UP000886750"/>
    </source>
</evidence>
<keyword evidence="6 12" id="KW-0067">ATP-binding</keyword>
<evidence type="ECO:0000256" key="9">
    <source>
        <dbReference type="SAM" id="Phobius"/>
    </source>
</evidence>
<dbReference type="PANTHER" id="PTHR43394">
    <property type="entry name" value="ATP-DEPENDENT PERMEASE MDL1, MITOCHONDRIAL"/>
    <property type="match status" value="1"/>
</dbReference>
<feature type="domain" description="ABC transporter" evidence="10">
    <location>
        <begin position="356"/>
        <end position="589"/>
    </location>
</feature>
<dbReference type="InterPro" id="IPR039421">
    <property type="entry name" value="Type_1_exporter"/>
</dbReference>
<dbReference type="Proteomes" id="UP000886750">
    <property type="component" value="Unassembled WGS sequence"/>
</dbReference>
<dbReference type="PROSITE" id="PS50929">
    <property type="entry name" value="ABC_TM1F"/>
    <property type="match status" value="1"/>
</dbReference>
<evidence type="ECO:0000256" key="2">
    <source>
        <dbReference type="ARBA" id="ARBA00022448"/>
    </source>
</evidence>
<dbReference type="InterPro" id="IPR011527">
    <property type="entry name" value="ABC1_TM_dom"/>
</dbReference>
<evidence type="ECO:0000256" key="8">
    <source>
        <dbReference type="ARBA" id="ARBA00023136"/>
    </source>
</evidence>
<keyword evidence="8 9" id="KW-0472">Membrane</keyword>
<dbReference type="InterPro" id="IPR036640">
    <property type="entry name" value="ABC1_TM_sf"/>
</dbReference>
<evidence type="ECO:0000256" key="5">
    <source>
        <dbReference type="ARBA" id="ARBA00022741"/>
    </source>
</evidence>
<keyword evidence="5" id="KW-0547">Nucleotide-binding</keyword>
<dbReference type="GO" id="GO:0005886">
    <property type="term" value="C:plasma membrane"/>
    <property type="evidence" value="ECO:0007669"/>
    <property type="project" value="UniProtKB-SubCell"/>
</dbReference>
<dbReference type="EMBL" id="DXCQ01000006">
    <property type="protein sequence ID" value="HIY96164.1"/>
    <property type="molecule type" value="Genomic_DNA"/>
</dbReference>
<comment type="subcellular location">
    <subcellularLocation>
        <location evidence="1">Cell membrane</location>
        <topology evidence="1">Multi-pass membrane protein</topology>
    </subcellularLocation>
</comment>
<dbReference type="Pfam" id="PF00005">
    <property type="entry name" value="ABC_tran"/>
    <property type="match status" value="1"/>
</dbReference>
<comment type="caution">
    <text evidence="12">The sequence shown here is derived from an EMBL/GenBank/DDBJ whole genome shotgun (WGS) entry which is preliminary data.</text>
</comment>
<evidence type="ECO:0000259" key="10">
    <source>
        <dbReference type="PROSITE" id="PS50893"/>
    </source>
</evidence>
<reference evidence="12" key="1">
    <citation type="journal article" date="2021" name="PeerJ">
        <title>Extensive microbial diversity within the chicken gut microbiome revealed by metagenomics and culture.</title>
        <authorList>
            <person name="Gilroy R."/>
            <person name="Ravi A."/>
            <person name="Getino M."/>
            <person name="Pursley I."/>
            <person name="Horton D.L."/>
            <person name="Alikhan N.F."/>
            <person name="Baker D."/>
            <person name="Gharbi K."/>
            <person name="Hall N."/>
            <person name="Watson M."/>
            <person name="Adriaenssens E.M."/>
            <person name="Foster-Nyarko E."/>
            <person name="Jarju S."/>
            <person name="Secka A."/>
            <person name="Antonio M."/>
            <person name="Oren A."/>
            <person name="Chaudhuri R.R."/>
            <person name="La Ragione R."/>
            <person name="Hildebrand F."/>
            <person name="Pallen M.J."/>
        </authorList>
    </citation>
    <scope>NUCLEOTIDE SEQUENCE</scope>
    <source>
        <strain evidence="12">1345</strain>
    </source>
</reference>
<keyword evidence="2" id="KW-0813">Transport</keyword>
<dbReference type="Pfam" id="PF00664">
    <property type="entry name" value="ABC_membrane"/>
    <property type="match status" value="1"/>
</dbReference>
<evidence type="ECO:0000313" key="12">
    <source>
        <dbReference type="EMBL" id="HIY96164.1"/>
    </source>
</evidence>
<dbReference type="SMART" id="SM00382">
    <property type="entry name" value="AAA"/>
    <property type="match status" value="1"/>
</dbReference>
<gene>
    <name evidence="12" type="ORF">H9729_00585</name>
</gene>
<feature type="transmembrane region" description="Helical" evidence="9">
    <location>
        <begin position="180"/>
        <end position="198"/>
    </location>
</feature>
<accession>A0A9D2CQK3</accession>
<keyword evidence="7 9" id="KW-1133">Transmembrane helix</keyword>
<dbReference type="PANTHER" id="PTHR43394:SF1">
    <property type="entry name" value="ATP-BINDING CASSETTE SUB-FAMILY B MEMBER 10, MITOCHONDRIAL"/>
    <property type="match status" value="1"/>
</dbReference>
<dbReference type="InterPro" id="IPR017871">
    <property type="entry name" value="ABC_transporter-like_CS"/>
</dbReference>
<evidence type="ECO:0000256" key="6">
    <source>
        <dbReference type="ARBA" id="ARBA00022840"/>
    </source>
</evidence>
<dbReference type="InterPro" id="IPR003593">
    <property type="entry name" value="AAA+_ATPase"/>
</dbReference>
<dbReference type="GO" id="GO:0005524">
    <property type="term" value="F:ATP binding"/>
    <property type="evidence" value="ECO:0007669"/>
    <property type="project" value="UniProtKB-KW"/>
</dbReference>
<sequence>MNAFNYGMRYWKKHVPCAVFCQIIAYIAFIIDLILPLLSALFVDYILNFKPGADTDAGIFSFLVGGRFGEPETWRLFFSITVVFAVLEVVREALIYFRNVLFQKNGLKFENELRDITYKKLVDLDSSTVSSYNTGELLTTLSSDIITAKEMYCRILLLLADSFFVIALTCVVLATYSAWMLLLPAAIAPILVFALVRYSRAARRVSTAIRDCNANMNLTVQENIDAVRLIRSFANEDLEEHKFDSVNNNLKKAYLDQVDVSAKYGMIFNIIRQVAYIATIAIGTIMVFNDVFKVGIMTACVTFVLRIMDHLTQISNSIYQLQYGIVSMSRIMDFLEKQTKIPQAPHAEKIRNKPDIEMKNVSVTEDGKPLLKHINLSIPSGKKIGIMGGTGSGKSVLLKSLVRIYDVTEGSIEINGKDIRDYELDDLRNEFAYVFQDVFLFSDTIDANIAFYAPDIDREVILRAAEQAQASRFIKGLPQGFRTIVGERGLGLSGGQKQRISIARALLKNAPILVLDDASSALDVITERKLMASIKENYPDHTILIAAHRVSSIADCDEILYMQDGEIVERGTYDELIKKNGTFAEICRMQLAEDDDDSMTAIEDATSLAGGEA</sequence>
<dbReference type="GO" id="GO:0015421">
    <property type="term" value="F:ABC-type oligopeptide transporter activity"/>
    <property type="evidence" value="ECO:0007669"/>
    <property type="project" value="TreeGrafter"/>
</dbReference>
<evidence type="ECO:0000256" key="4">
    <source>
        <dbReference type="ARBA" id="ARBA00022692"/>
    </source>
</evidence>
<dbReference type="SUPFAM" id="SSF52540">
    <property type="entry name" value="P-loop containing nucleoside triphosphate hydrolases"/>
    <property type="match status" value="1"/>
</dbReference>
<keyword evidence="3" id="KW-1003">Cell membrane</keyword>
<evidence type="ECO:0000259" key="11">
    <source>
        <dbReference type="PROSITE" id="PS50929"/>
    </source>
</evidence>
<dbReference type="GO" id="GO:0016887">
    <property type="term" value="F:ATP hydrolysis activity"/>
    <property type="evidence" value="ECO:0007669"/>
    <property type="project" value="InterPro"/>
</dbReference>
<dbReference type="InterPro" id="IPR003439">
    <property type="entry name" value="ABC_transporter-like_ATP-bd"/>
</dbReference>
<feature type="transmembrane region" description="Helical" evidence="9">
    <location>
        <begin position="20"/>
        <end position="43"/>
    </location>
</feature>
<evidence type="ECO:0000256" key="7">
    <source>
        <dbReference type="ARBA" id="ARBA00022989"/>
    </source>
</evidence>
<proteinExistence type="predicted"/>
<protein>
    <submittedName>
        <fullName evidence="12">ABC transporter ATP-binding protein/permease</fullName>
    </submittedName>
</protein>
<dbReference type="PROSITE" id="PS50893">
    <property type="entry name" value="ABC_TRANSPORTER_2"/>
    <property type="match status" value="1"/>
</dbReference>
<feature type="transmembrane region" description="Helical" evidence="9">
    <location>
        <begin position="76"/>
        <end position="97"/>
    </location>
</feature>
<keyword evidence="4 9" id="KW-0812">Transmembrane</keyword>
<dbReference type="PROSITE" id="PS00211">
    <property type="entry name" value="ABC_TRANSPORTER_1"/>
    <property type="match status" value="1"/>
</dbReference>
<dbReference type="Gene3D" id="3.40.50.300">
    <property type="entry name" value="P-loop containing nucleotide triphosphate hydrolases"/>
    <property type="match status" value="1"/>
</dbReference>